<dbReference type="Proteomes" id="UP001153269">
    <property type="component" value="Unassembled WGS sequence"/>
</dbReference>
<keyword evidence="3" id="KW-1185">Reference proteome</keyword>
<dbReference type="EMBL" id="CADEAL010000492">
    <property type="protein sequence ID" value="CAB1420931.1"/>
    <property type="molecule type" value="Genomic_DNA"/>
</dbReference>
<evidence type="ECO:0000313" key="3">
    <source>
        <dbReference type="Proteomes" id="UP001153269"/>
    </source>
</evidence>
<feature type="region of interest" description="Disordered" evidence="1">
    <location>
        <begin position="76"/>
        <end position="97"/>
    </location>
</feature>
<proteinExistence type="predicted"/>
<feature type="region of interest" description="Disordered" evidence="1">
    <location>
        <begin position="21"/>
        <end position="47"/>
    </location>
</feature>
<evidence type="ECO:0000256" key="1">
    <source>
        <dbReference type="SAM" id="MobiDB-lite"/>
    </source>
</evidence>
<name>A0A9N7YCR7_PLEPL</name>
<protein>
    <submittedName>
        <fullName evidence="2">Uncharacterized protein</fullName>
    </submittedName>
</protein>
<gene>
    <name evidence="2" type="ORF">PLEPLA_LOCUS8808</name>
</gene>
<dbReference type="AlphaFoldDB" id="A0A9N7YCR7"/>
<organism evidence="2 3">
    <name type="scientific">Pleuronectes platessa</name>
    <name type="common">European plaice</name>
    <dbReference type="NCBI Taxonomy" id="8262"/>
    <lineage>
        <taxon>Eukaryota</taxon>
        <taxon>Metazoa</taxon>
        <taxon>Chordata</taxon>
        <taxon>Craniata</taxon>
        <taxon>Vertebrata</taxon>
        <taxon>Euteleostomi</taxon>
        <taxon>Actinopterygii</taxon>
        <taxon>Neopterygii</taxon>
        <taxon>Teleostei</taxon>
        <taxon>Neoteleostei</taxon>
        <taxon>Acanthomorphata</taxon>
        <taxon>Carangaria</taxon>
        <taxon>Pleuronectiformes</taxon>
        <taxon>Pleuronectoidei</taxon>
        <taxon>Pleuronectidae</taxon>
        <taxon>Pleuronectes</taxon>
    </lineage>
</organism>
<accession>A0A9N7YCR7</accession>
<evidence type="ECO:0000313" key="2">
    <source>
        <dbReference type="EMBL" id="CAB1420931.1"/>
    </source>
</evidence>
<reference evidence="2" key="1">
    <citation type="submission" date="2020-03" db="EMBL/GenBank/DDBJ databases">
        <authorList>
            <person name="Weist P."/>
        </authorList>
    </citation>
    <scope>NUCLEOTIDE SEQUENCE</scope>
</reference>
<comment type="caution">
    <text evidence="2">The sequence shown here is derived from an EMBL/GenBank/DDBJ whole genome shotgun (WGS) entry which is preliminary data.</text>
</comment>
<feature type="non-terminal residue" evidence="2">
    <location>
        <position position="1"/>
    </location>
</feature>
<sequence>MEILSVSLRLIDRHWDEHRAESWSQRVSQERKRCAHQAPPRSWSQDHRIRHYHYDEPHDIESAILDPPLRPLKSDPWCGYSGPGSAGDKAKGLGKGS</sequence>